<dbReference type="Proteomes" id="UP000004367">
    <property type="component" value="Unassembled WGS sequence"/>
</dbReference>
<dbReference type="GO" id="GO:0016137">
    <property type="term" value="P:glycoside metabolic process"/>
    <property type="evidence" value="ECO:0007669"/>
    <property type="project" value="UniProtKB-ARBA"/>
</dbReference>
<evidence type="ECO:0000313" key="3">
    <source>
        <dbReference type="Proteomes" id="UP000004367"/>
    </source>
</evidence>
<accession>H5USF2</accession>
<dbReference type="SUPFAM" id="SSF102588">
    <property type="entry name" value="LmbE-like"/>
    <property type="match status" value="1"/>
</dbReference>
<evidence type="ECO:0000313" key="2">
    <source>
        <dbReference type="EMBL" id="GAB48660.1"/>
    </source>
</evidence>
<keyword evidence="3" id="KW-1185">Reference proteome</keyword>
<dbReference type="RefSeq" id="WP_009482558.1">
    <property type="nucleotide sequence ID" value="NZ_BAFE01000056.1"/>
</dbReference>
<dbReference type="PANTHER" id="PTHR12993:SF30">
    <property type="entry name" value="N-ACETYL-ALPHA-D-GLUCOSAMINYL L-MALATE DEACETYLASE 1"/>
    <property type="match status" value="1"/>
</dbReference>
<name>H5USF2_9MICO</name>
<dbReference type="EMBL" id="BAFE01000056">
    <property type="protein sequence ID" value="GAB48660.1"/>
    <property type="molecule type" value="Genomic_DNA"/>
</dbReference>
<comment type="caution">
    <text evidence="2">The sequence shown here is derived from an EMBL/GenBank/DDBJ whole genome shotgun (WGS) entry which is preliminary data.</text>
</comment>
<dbReference type="Pfam" id="PF02585">
    <property type="entry name" value="PIG-L"/>
    <property type="match status" value="1"/>
</dbReference>
<dbReference type="eggNOG" id="COG2120">
    <property type="taxonomic scope" value="Bacteria"/>
</dbReference>
<dbReference type="STRING" id="1089455.MOPEL_078_00490"/>
<keyword evidence="1" id="KW-0862">Zinc</keyword>
<gene>
    <name evidence="2" type="ORF">MOPEL_078_00490</name>
</gene>
<dbReference type="AlphaFoldDB" id="H5USF2"/>
<evidence type="ECO:0008006" key="4">
    <source>
        <dbReference type="Google" id="ProtNLM"/>
    </source>
</evidence>
<dbReference type="OrthoDB" id="3514174at2"/>
<dbReference type="InterPro" id="IPR003737">
    <property type="entry name" value="GlcNAc_PI_deacetylase-related"/>
</dbReference>
<dbReference type="InterPro" id="IPR024078">
    <property type="entry name" value="LmbE-like_dom_sf"/>
</dbReference>
<evidence type="ECO:0000256" key="1">
    <source>
        <dbReference type="ARBA" id="ARBA00022833"/>
    </source>
</evidence>
<dbReference type="Gene3D" id="3.40.50.10320">
    <property type="entry name" value="LmbE-like"/>
    <property type="match status" value="1"/>
</dbReference>
<proteinExistence type="predicted"/>
<sequence length="221" mass="24907">MLPLIAAPTESGRPRRVLAVSAHCDDIEIGAGGTLHTWAQAAPDTEFTCVILTSTPERAAESRACLTALVAPAQVEIVVHDLRDTRLPVDYDRVKDALAELSREPWDVVLTHQRYDAHQDHRLLGEFAPTAFRDHLVLAFEIPKWDGDLGTSRPNVYQPLTADAVEAKWRIMNEHYVSQHEKDWWDAETFSALARLRGMECRHRYAEAFRCEKAVLGAPLF</sequence>
<protein>
    <recommendedName>
        <fullName evidence="4">PIG-L family deacetylase</fullName>
    </recommendedName>
</protein>
<reference evidence="2 3" key="1">
    <citation type="submission" date="2012-02" db="EMBL/GenBank/DDBJ databases">
        <title>Whole genome shotgun sequence of Mobilicoccus pelagius NBRC 104925.</title>
        <authorList>
            <person name="Yoshida Y."/>
            <person name="Hosoyama A."/>
            <person name="Tsuchikane K."/>
            <person name="Katsumata H."/>
            <person name="Yamazaki S."/>
            <person name="Fujita N."/>
        </authorList>
    </citation>
    <scope>NUCLEOTIDE SEQUENCE [LARGE SCALE GENOMIC DNA]</scope>
    <source>
        <strain evidence="2 3">NBRC 104925</strain>
    </source>
</reference>
<organism evidence="2 3">
    <name type="scientific">Mobilicoccus pelagius NBRC 104925</name>
    <dbReference type="NCBI Taxonomy" id="1089455"/>
    <lineage>
        <taxon>Bacteria</taxon>
        <taxon>Bacillati</taxon>
        <taxon>Actinomycetota</taxon>
        <taxon>Actinomycetes</taxon>
        <taxon>Micrococcales</taxon>
        <taxon>Dermatophilaceae</taxon>
        <taxon>Mobilicoccus</taxon>
    </lineage>
</organism>
<dbReference type="PANTHER" id="PTHR12993">
    <property type="entry name" value="N-ACETYLGLUCOSAMINYL-PHOSPHATIDYLINOSITOL DE-N-ACETYLASE-RELATED"/>
    <property type="match status" value="1"/>
</dbReference>
<dbReference type="GO" id="GO:0016811">
    <property type="term" value="F:hydrolase activity, acting on carbon-nitrogen (but not peptide) bonds, in linear amides"/>
    <property type="evidence" value="ECO:0007669"/>
    <property type="project" value="TreeGrafter"/>
</dbReference>